<reference evidence="4 5" key="1">
    <citation type="journal article" date="2017" name="Antonie Van Leeuwenhoek">
        <title>Phylogenomic resolution of the bacterial genus Pantoea and its relationship with Erwinia and Tatumella.</title>
        <authorList>
            <person name="Palmer M."/>
            <person name="Steenkamp E.T."/>
            <person name="Coetzee M.P."/>
            <person name="Chan W.Y."/>
            <person name="van Zyl E."/>
            <person name="De Maayer P."/>
            <person name="Coutinho T.A."/>
            <person name="Blom J."/>
            <person name="Smits T.H."/>
            <person name="Duffy B."/>
            <person name="Venter S.N."/>
        </authorList>
    </citation>
    <scope>NUCLEOTIDE SEQUENCE [LARGE SCALE GENOMIC DNA]</scope>
    <source>
        <strain evidence="4 5">LMG 2657</strain>
    </source>
</reference>
<feature type="binding site" evidence="2">
    <location>
        <position position="100"/>
    </location>
    <ligand>
        <name>Mn(2+)</name>
        <dbReference type="ChEBI" id="CHEBI:29035"/>
        <label>2</label>
    </ligand>
</feature>
<dbReference type="Gene3D" id="3.30.70.360">
    <property type="match status" value="1"/>
</dbReference>
<comment type="cofactor">
    <cofactor evidence="2">
        <name>Mn(2+)</name>
        <dbReference type="ChEBI" id="CHEBI:29035"/>
    </cofactor>
    <text evidence="2">The Mn(2+) ion enhances activity.</text>
</comment>
<name>A0A1X1EGN2_PANCY</name>
<evidence type="ECO:0000313" key="5">
    <source>
        <dbReference type="Proteomes" id="UP000193749"/>
    </source>
</evidence>
<evidence type="ECO:0000256" key="1">
    <source>
        <dbReference type="ARBA" id="ARBA00022801"/>
    </source>
</evidence>
<dbReference type="PIRSF" id="PIRSF005962">
    <property type="entry name" value="Pept_M20D_amidohydro"/>
    <property type="match status" value="1"/>
</dbReference>
<keyword evidence="2" id="KW-0479">Metal-binding</keyword>
<dbReference type="PANTHER" id="PTHR11014">
    <property type="entry name" value="PEPTIDASE M20 FAMILY MEMBER"/>
    <property type="match status" value="1"/>
</dbReference>
<proteinExistence type="predicted"/>
<dbReference type="RefSeq" id="WP_084881082.1">
    <property type="nucleotide sequence ID" value="NZ_JAGGMY010000004.1"/>
</dbReference>
<sequence length="388" mass="42573">MLIKEILDYEEEMIAIRRDFHQHPELGFEEFRTSARIAELLSSWGYEVHRGLAGTGVVGTLKVGDGTKRLGLRADMDALPMQELTDVPWRSQVPGKMHACGHDGHCAMLLSAARYLAEKRPFSGTLHVIFQPSEESYGGARRMMDDGLFELFPCDAVFGLHNFPLLPAGHFFTKSGPLMASSDSMTITLHGKGGHGATPENTLDPTVAGAAIVMALQTIVSRNVDPQDAVVVTVGSLQSGSTHNVIPDSAELKLNLRTFSAEVREKVKARIEHLVQAQAASFGLTATLQADFGYPVTINHEAETTFATQVARDTFGAQRVADDDQVKPLMGSEDFAYMLEEVPGNYMWLGTSRGDQDYAVHHPLYQFNDACLSIGATYWARLTEAFLR</sequence>
<dbReference type="CDD" id="cd05666">
    <property type="entry name" value="M20_Acy1-like"/>
    <property type="match status" value="1"/>
</dbReference>
<dbReference type="InterPro" id="IPR011650">
    <property type="entry name" value="Peptidase_M20_dimer"/>
</dbReference>
<dbReference type="OrthoDB" id="9777385at2"/>
<feature type="binding site" evidence="2">
    <location>
        <position position="135"/>
    </location>
    <ligand>
        <name>Mn(2+)</name>
        <dbReference type="ChEBI" id="CHEBI:29035"/>
        <label>2</label>
    </ligand>
</feature>
<dbReference type="FunFam" id="3.30.70.360:FF:000001">
    <property type="entry name" value="N-acetyldiaminopimelate deacetylase"/>
    <property type="match status" value="1"/>
</dbReference>
<evidence type="ECO:0000256" key="2">
    <source>
        <dbReference type="PIRSR" id="PIRSR005962-1"/>
    </source>
</evidence>
<dbReference type="Pfam" id="PF07687">
    <property type="entry name" value="M20_dimer"/>
    <property type="match status" value="1"/>
</dbReference>
<gene>
    <name evidence="4" type="ORF">HA50_29745</name>
</gene>
<dbReference type="Gene3D" id="3.40.630.10">
    <property type="entry name" value="Zn peptidases"/>
    <property type="match status" value="1"/>
</dbReference>
<dbReference type="InterPro" id="IPR002933">
    <property type="entry name" value="Peptidase_M20"/>
</dbReference>
<protein>
    <submittedName>
        <fullName evidence="4">Amidohydrolase</fullName>
    </submittedName>
</protein>
<dbReference type="EMBL" id="MLJI01000003">
    <property type="protein sequence ID" value="ORM88117.1"/>
    <property type="molecule type" value="Genomic_DNA"/>
</dbReference>
<dbReference type="AlphaFoldDB" id="A0A1X1EGN2"/>
<dbReference type="SUPFAM" id="SSF55031">
    <property type="entry name" value="Bacterial exopeptidase dimerisation domain"/>
    <property type="match status" value="1"/>
</dbReference>
<evidence type="ECO:0000259" key="3">
    <source>
        <dbReference type="Pfam" id="PF07687"/>
    </source>
</evidence>
<keyword evidence="5" id="KW-1185">Reference proteome</keyword>
<organism evidence="4 5">
    <name type="scientific">Pantoea cypripedii</name>
    <name type="common">Pectobacterium cypripedii</name>
    <name type="synonym">Erwinia cypripedii</name>
    <dbReference type="NCBI Taxonomy" id="55209"/>
    <lineage>
        <taxon>Bacteria</taxon>
        <taxon>Pseudomonadati</taxon>
        <taxon>Pseudomonadota</taxon>
        <taxon>Gammaproteobacteria</taxon>
        <taxon>Enterobacterales</taxon>
        <taxon>Erwiniaceae</taxon>
        <taxon>Pantoea</taxon>
    </lineage>
</organism>
<dbReference type="PANTHER" id="PTHR11014:SF63">
    <property type="entry name" value="METALLOPEPTIDASE, PUTATIVE (AFU_ORTHOLOGUE AFUA_6G09600)-RELATED"/>
    <property type="match status" value="1"/>
</dbReference>
<dbReference type="GO" id="GO:0019877">
    <property type="term" value="P:diaminopimelate biosynthetic process"/>
    <property type="evidence" value="ECO:0007669"/>
    <property type="project" value="UniProtKB-ARBA"/>
</dbReference>
<dbReference type="Pfam" id="PF01546">
    <property type="entry name" value="Peptidase_M20"/>
    <property type="match status" value="1"/>
</dbReference>
<feature type="domain" description="Peptidase M20 dimerisation" evidence="3">
    <location>
        <begin position="183"/>
        <end position="279"/>
    </location>
</feature>
<dbReference type="GO" id="GO:0050118">
    <property type="term" value="F:N-acetyldiaminopimelate deacetylase activity"/>
    <property type="evidence" value="ECO:0007669"/>
    <property type="project" value="UniProtKB-ARBA"/>
</dbReference>
<accession>A0A1X1EGN2</accession>
<comment type="caution">
    <text evidence="4">The sequence shown here is derived from an EMBL/GenBank/DDBJ whole genome shotgun (WGS) entry which is preliminary data.</text>
</comment>
<dbReference type="InterPro" id="IPR036264">
    <property type="entry name" value="Bact_exopeptidase_dim_dom"/>
</dbReference>
<keyword evidence="1 4" id="KW-0378">Hydrolase</keyword>
<feature type="binding site" evidence="2">
    <location>
        <position position="161"/>
    </location>
    <ligand>
        <name>Mn(2+)</name>
        <dbReference type="ChEBI" id="CHEBI:29035"/>
        <label>2</label>
    </ligand>
</feature>
<keyword evidence="2" id="KW-0464">Manganese</keyword>
<dbReference type="STRING" id="55209.HA50_29745"/>
<feature type="binding site" evidence="2">
    <location>
        <position position="361"/>
    </location>
    <ligand>
        <name>Mn(2+)</name>
        <dbReference type="ChEBI" id="CHEBI:29035"/>
        <label>2</label>
    </ligand>
</feature>
<evidence type="ECO:0000313" key="4">
    <source>
        <dbReference type="EMBL" id="ORM88117.1"/>
    </source>
</evidence>
<dbReference type="Proteomes" id="UP000193749">
    <property type="component" value="Unassembled WGS sequence"/>
</dbReference>
<dbReference type="SUPFAM" id="SSF53187">
    <property type="entry name" value="Zn-dependent exopeptidases"/>
    <property type="match status" value="1"/>
</dbReference>
<feature type="binding site" evidence="2">
    <location>
        <position position="102"/>
    </location>
    <ligand>
        <name>Mn(2+)</name>
        <dbReference type="ChEBI" id="CHEBI:29035"/>
        <label>2</label>
    </ligand>
</feature>
<dbReference type="InterPro" id="IPR017439">
    <property type="entry name" value="Amidohydrolase"/>
</dbReference>
<dbReference type="NCBIfam" id="TIGR01891">
    <property type="entry name" value="amidohydrolases"/>
    <property type="match status" value="1"/>
</dbReference>
<dbReference type="GO" id="GO:0046872">
    <property type="term" value="F:metal ion binding"/>
    <property type="evidence" value="ECO:0007669"/>
    <property type="project" value="UniProtKB-KW"/>
</dbReference>